<name>A0ABY3SS94_9BACL</name>
<gene>
    <name evidence="3" type="ORF">L0M14_14320</name>
</gene>
<feature type="signal peptide" evidence="1">
    <location>
        <begin position="1"/>
        <end position="30"/>
    </location>
</feature>
<keyword evidence="4" id="KW-1185">Reference proteome</keyword>
<feature type="domain" description="Putative amidase" evidence="2">
    <location>
        <begin position="48"/>
        <end position="97"/>
    </location>
</feature>
<proteinExistence type="predicted"/>
<keyword evidence="1" id="KW-0732">Signal</keyword>
<evidence type="ECO:0000313" key="4">
    <source>
        <dbReference type="Proteomes" id="UP001649230"/>
    </source>
</evidence>
<evidence type="ECO:0000313" key="3">
    <source>
        <dbReference type="EMBL" id="UJF36129.1"/>
    </source>
</evidence>
<dbReference type="Proteomes" id="UP001649230">
    <property type="component" value="Chromosome"/>
</dbReference>
<protein>
    <submittedName>
        <fullName evidence="3">Amidase domain-containing protein</fullName>
    </submittedName>
</protein>
<evidence type="ECO:0000259" key="2">
    <source>
        <dbReference type="Pfam" id="PF12671"/>
    </source>
</evidence>
<evidence type="ECO:0000256" key="1">
    <source>
        <dbReference type="SAM" id="SignalP"/>
    </source>
</evidence>
<sequence>MKKTEKALVTCALLSSLTIGSLAFDSNVYAAGGTIMFTNSNSSVNSGYNRTNAANYAKAHATNDTRNQNYASYGSAADGGDCTNFASQILHDGGGLSFLELKAVTSLPKIGTIMVPMSPLQVISMEEHQLGLVHISAVLSGVIPIVVMVDIHITW</sequence>
<reference evidence="3 4" key="1">
    <citation type="journal article" date="2024" name="Int. J. Syst. Evol. Microbiol.">
        <title>Paenibacillus hexagrammi sp. nov., a novel bacterium isolated from the gut content of Hexagrammos agrammus.</title>
        <authorList>
            <person name="Jung H.K."/>
            <person name="Kim D.G."/>
            <person name="Zin H."/>
            <person name="Park J."/>
            <person name="Jung H."/>
            <person name="Kim Y.O."/>
            <person name="Kong H.J."/>
            <person name="Kim J.W."/>
            <person name="Kim Y.S."/>
        </authorList>
    </citation>
    <scope>NUCLEOTIDE SEQUENCE [LARGE SCALE GENOMIC DNA]</scope>
    <source>
        <strain evidence="3 4">YPD9-1</strain>
    </source>
</reference>
<dbReference type="Pfam" id="PF12671">
    <property type="entry name" value="Amidase_6"/>
    <property type="match status" value="1"/>
</dbReference>
<dbReference type="InterPro" id="IPR024301">
    <property type="entry name" value="Amidase_6"/>
</dbReference>
<dbReference type="EMBL" id="CP090978">
    <property type="protein sequence ID" value="UJF36129.1"/>
    <property type="molecule type" value="Genomic_DNA"/>
</dbReference>
<feature type="chain" id="PRO_5047193474" evidence="1">
    <location>
        <begin position="31"/>
        <end position="155"/>
    </location>
</feature>
<accession>A0ABY3SS94</accession>
<organism evidence="3 4">
    <name type="scientific">Paenibacillus hexagrammi</name>
    <dbReference type="NCBI Taxonomy" id="2908839"/>
    <lineage>
        <taxon>Bacteria</taxon>
        <taxon>Bacillati</taxon>
        <taxon>Bacillota</taxon>
        <taxon>Bacilli</taxon>
        <taxon>Bacillales</taxon>
        <taxon>Paenibacillaceae</taxon>
        <taxon>Paenibacillus</taxon>
    </lineage>
</organism>
<dbReference type="RefSeq" id="WP_235122684.1">
    <property type="nucleotide sequence ID" value="NZ_CP090978.1"/>
</dbReference>